<dbReference type="EMBL" id="LFZO01000139">
    <property type="protein sequence ID" value="KXT12782.1"/>
    <property type="molecule type" value="Genomic_DNA"/>
</dbReference>
<dbReference type="OrthoDB" id="5299893at2759"/>
<dbReference type="EMBL" id="LFZO01000139">
    <property type="protein sequence ID" value="KXT12781.1"/>
    <property type="molecule type" value="Genomic_DNA"/>
</dbReference>
<dbReference type="AlphaFoldDB" id="A0A139IDJ8"/>
<keyword evidence="2" id="KW-1185">Reference proteome</keyword>
<organism evidence="1 2">
    <name type="scientific">Pseudocercospora musae</name>
    <dbReference type="NCBI Taxonomy" id="113226"/>
    <lineage>
        <taxon>Eukaryota</taxon>
        <taxon>Fungi</taxon>
        <taxon>Dikarya</taxon>
        <taxon>Ascomycota</taxon>
        <taxon>Pezizomycotina</taxon>
        <taxon>Dothideomycetes</taxon>
        <taxon>Dothideomycetidae</taxon>
        <taxon>Mycosphaerellales</taxon>
        <taxon>Mycosphaerellaceae</taxon>
        <taxon>Pseudocercospora</taxon>
    </lineage>
</organism>
<dbReference type="Proteomes" id="UP000073492">
    <property type="component" value="Unassembled WGS sequence"/>
</dbReference>
<dbReference type="EMBL" id="LFZO01000139">
    <property type="protein sequence ID" value="KXT12778.1"/>
    <property type="molecule type" value="Genomic_DNA"/>
</dbReference>
<gene>
    <name evidence="1" type="ORF">AC579_1806</name>
</gene>
<proteinExistence type="predicted"/>
<name>A0A139IDJ8_9PEZI</name>
<accession>A0A139IDJ8</accession>
<evidence type="ECO:0000313" key="2">
    <source>
        <dbReference type="Proteomes" id="UP000073492"/>
    </source>
</evidence>
<sequence length="66" mass="7559">MERRKVATKFDPPAPLLMAPCLLGHLSPSSSLTLRGLFVLMHQSNSAQHLKLRHFEIEKVDFWFLA</sequence>
<reference evidence="1 2" key="1">
    <citation type="submission" date="2015-07" db="EMBL/GenBank/DDBJ databases">
        <title>Comparative genomics of the Sigatoka disease complex on banana suggests a link between parallel evolutionary changes in Pseudocercospora fijiensis and Pseudocercospora eumusae and increased virulence on the banana host.</title>
        <authorList>
            <person name="Chang T.-C."/>
            <person name="Salvucci A."/>
            <person name="Crous P.W."/>
            <person name="Stergiopoulos I."/>
        </authorList>
    </citation>
    <scope>NUCLEOTIDE SEQUENCE [LARGE SCALE GENOMIC DNA]</scope>
    <source>
        <strain evidence="1 2">CBS 116634</strain>
    </source>
</reference>
<evidence type="ECO:0000313" key="1">
    <source>
        <dbReference type="EMBL" id="KXT12781.1"/>
    </source>
</evidence>
<protein>
    <submittedName>
        <fullName evidence="1">Uncharacterized protein</fullName>
    </submittedName>
</protein>
<dbReference type="EMBL" id="LFZO01000139">
    <property type="protein sequence ID" value="KXT12780.1"/>
    <property type="molecule type" value="Genomic_DNA"/>
</dbReference>
<comment type="caution">
    <text evidence="1">The sequence shown here is derived from an EMBL/GenBank/DDBJ whole genome shotgun (WGS) entry which is preliminary data.</text>
</comment>